<sequence length="98" mass="11369">MGTARLRSIINNCCLHCRVFSNMQSFIILYITRKYYEKYVKPKDVVGAEEVKSSDKNCLVLYMMFSSRKIRTRQNRVTCGKIPTYPSLSLLSMDVCVN</sequence>
<keyword evidence="2" id="KW-1185">Reference proteome</keyword>
<protein>
    <submittedName>
        <fullName evidence="1">Uncharacterized protein</fullName>
    </submittedName>
</protein>
<dbReference type="Gramene" id="KJB27357">
    <property type="protein sequence ID" value="KJB27357"/>
    <property type="gene ID" value="B456_004G293100"/>
</dbReference>
<name>A0A0D2N5C6_GOSRA</name>
<proteinExistence type="predicted"/>
<gene>
    <name evidence="1" type="ORF">B456_004G293100</name>
</gene>
<organism evidence="1 2">
    <name type="scientific">Gossypium raimondii</name>
    <name type="common">Peruvian cotton</name>
    <name type="synonym">Gossypium klotzschianum subsp. raimondii</name>
    <dbReference type="NCBI Taxonomy" id="29730"/>
    <lineage>
        <taxon>Eukaryota</taxon>
        <taxon>Viridiplantae</taxon>
        <taxon>Streptophyta</taxon>
        <taxon>Embryophyta</taxon>
        <taxon>Tracheophyta</taxon>
        <taxon>Spermatophyta</taxon>
        <taxon>Magnoliopsida</taxon>
        <taxon>eudicotyledons</taxon>
        <taxon>Gunneridae</taxon>
        <taxon>Pentapetalae</taxon>
        <taxon>rosids</taxon>
        <taxon>malvids</taxon>
        <taxon>Malvales</taxon>
        <taxon>Malvaceae</taxon>
        <taxon>Malvoideae</taxon>
        <taxon>Gossypium</taxon>
    </lineage>
</organism>
<reference evidence="1 2" key="1">
    <citation type="journal article" date="2012" name="Nature">
        <title>Repeated polyploidization of Gossypium genomes and the evolution of spinnable cotton fibres.</title>
        <authorList>
            <person name="Paterson A.H."/>
            <person name="Wendel J.F."/>
            <person name="Gundlach H."/>
            <person name="Guo H."/>
            <person name="Jenkins J."/>
            <person name="Jin D."/>
            <person name="Llewellyn D."/>
            <person name="Showmaker K.C."/>
            <person name="Shu S."/>
            <person name="Udall J."/>
            <person name="Yoo M.J."/>
            <person name="Byers R."/>
            <person name="Chen W."/>
            <person name="Doron-Faigenboim A."/>
            <person name="Duke M.V."/>
            <person name="Gong L."/>
            <person name="Grimwood J."/>
            <person name="Grover C."/>
            <person name="Grupp K."/>
            <person name="Hu G."/>
            <person name="Lee T.H."/>
            <person name="Li J."/>
            <person name="Lin L."/>
            <person name="Liu T."/>
            <person name="Marler B.S."/>
            <person name="Page J.T."/>
            <person name="Roberts A.W."/>
            <person name="Romanel E."/>
            <person name="Sanders W.S."/>
            <person name="Szadkowski E."/>
            <person name="Tan X."/>
            <person name="Tang H."/>
            <person name="Xu C."/>
            <person name="Wang J."/>
            <person name="Wang Z."/>
            <person name="Zhang D."/>
            <person name="Zhang L."/>
            <person name="Ashrafi H."/>
            <person name="Bedon F."/>
            <person name="Bowers J.E."/>
            <person name="Brubaker C.L."/>
            <person name="Chee P.W."/>
            <person name="Das S."/>
            <person name="Gingle A.R."/>
            <person name="Haigler C.H."/>
            <person name="Harker D."/>
            <person name="Hoffmann L.V."/>
            <person name="Hovav R."/>
            <person name="Jones D.C."/>
            <person name="Lemke C."/>
            <person name="Mansoor S."/>
            <person name="ur Rahman M."/>
            <person name="Rainville L.N."/>
            <person name="Rambani A."/>
            <person name="Reddy U.K."/>
            <person name="Rong J.K."/>
            <person name="Saranga Y."/>
            <person name="Scheffler B.E."/>
            <person name="Scheffler J.A."/>
            <person name="Stelly D.M."/>
            <person name="Triplett B.A."/>
            <person name="Van Deynze A."/>
            <person name="Vaslin M.F."/>
            <person name="Waghmare V.N."/>
            <person name="Walford S.A."/>
            <person name="Wright R.J."/>
            <person name="Zaki E.A."/>
            <person name="Zhang T."/>
            <person name="Dennis E.S."/>
            <person name="Mayer K.F."/>
            <person name="Peterson D.G."/>
            <person name="Rokhsar D.S."/>
            <person name="Wang X."/>
            <person name="Schmutz J."/>
        </authorList>
    </citation>
    <scope>NUCLEOTIDE SEQUENCE [LARGE SCALE GENOMIC DNA]</scope>
</reference>
<evidence type="ECO:0000313" key="2">
    <source>
        <dbReference type="Proteomes" id="UP000032304"/>
    </source>
</evidence>
<dbReference type="Proteomes" id="UP000032304">
    <property type="component" value="Chromosome 4"/>
</dbReference>
<dbReference type="AlphaFoldDB" id="A0A0D2N5C6"/>
<accession>A0A0D2N5C6</accession>
<evidence type="ECO:0000313" key="1">
    <source>
        <dbReference type="EMBL" id="KJB27357.1"/>
    </source>
</evidence>
<dbReference type="EMBL" id="CM001743">
    <property type="protein sequence ID" value="KJB27357.1"/>
    <property type="molecule type" value="Genomic_DNA"/>
</dbReference>